<dbReference type="EMBL" id="JAMYWD010000012">
    <property type="protein sequence ID" value="KAJ4953934.1"/>
    <property type="molecule type" value="Genomic_DNA"/>
</dbReference>
<evidence type="ECO:0000256" key="1">
    <source>
        <dbReference type="SAM" id="MobiDB-lite"/>
    </source>
</evidence>
<comment type="caution">
    <text evidence="2">The sequence shown here is derived from an EMBL/GenBank/DDBJ whole genome shotgun (WGS) entry which is preliminary data.</text>
</comment>
<keyword evidence="3" id="KW-1185">Reference proteome</keyword>
<name>A0A9Q0GYI2_9MAGN</name>
<protein>
    <submittedName>
        <fullName evidence="2">Uncharacterized protein</fullName>
    </submittedName>
</protein>
<evidence type="ECO:0000313" key="2">
    <source>
        <dbReference type="EMBL" id="KAJ4953934.1"/>
    </source>
</evidence>
<gene>
    <name evidence="2" type="ORF">NE237_030766</name>
</gene>
<feature type="compositionally biased region" description="Basic residues" evidence="1">
    <location>
        <begin position="136"/>
        <end position="148"/>
    </location>
</feature>
<dbReference type="Proteomes" id="UP001141806">
    <property type="component" value="Unassembled WGS sequence"/>
</dbReference>
<proteinExistence type="predicted"/>
<dbReference type="AlphaFoldDB" id="A0A9Q0GYI2"/>
<feature type="region of interest" description="Disordered" evidence="1">
    <location>
        <begin position="35"/>
        <end position="54"/>
    </location>
</feature>
<accession>A0A9Q0GYI2</accession>
<sequence>MTSIAVFIQSKAKKQFAESKNIAIEKSVSLIEETTQEESIMEVQPPSPSLSKSKSEGDSFIVFSGNPKLAPLPALSNSEFHCLSLWNIPANSRTCCPSSNPYLSISLVSSHTSLIWMGRWSLSSHPLTAVWFKEKRRPTQQQKVRSRRSVYAPSEGSGDGSRNNATAEDQDGHE</sequence>
<feature type="region of interest" description="Disordered" evidence="1">
    <location>
        <begin position="136"/>
        <end position="174"/>
    </location>
</feature>
<reference evidence="2" key="1">
    <citation type="journal article" date="2023" name="Plant J.">
        <title>The genome of the king protea, Protea cynaroides.</title>
        <authorList>
            <person name="Chang J."/>
            <person name="Duong T.A."/>
            <person name="Schoeman C."/>
            <person name="Ma X."/>
            <person name="Roodt D."/>
            <person name="Barker N."/>
            <person name="Li Z."/>
            <person name="Van de Peer Y."/>
            <person name="Mizrachi E."/>
        </authorList>
    </citation>
    <scope>NUCLEOTIDE SEQUENCE</scope>
    <source>
        <tissue evidence="2">Young leaves</tissue>
    </source>
</reference>
<evidence type="ECO:0000313" key="3">
    <source>
        <dbReference type="Proteomes" id="UP001141806"/>
    </source>
</evidence>
<organism evidence="2 3">
    <name type="scientific">Protea cynaroides</name>
    <dbReference type="NCBI Taxonomy" id="273540"/>
    <lineage>
        <taxon>Eukaryota</taxon>
        <taxon>Viridiplantae</taxon>
        <taxon>Streptophyta</taxon>
        <taxon>Embryophyta</taxon>
        <taxon>Tracheophyta</taxon>
        <taxon>Spermatophyta</taxon>
        <taxon>Magnoliopsida</taxon>
        <taxon>Proteales</taxon>
        <taxon>Proteaceae</taxon>
        <taxon>Protea</taxon>
    </lineage>
</organism>